<dbReference type="InterPro" id="IPR046903">
    <property type="entry name" value="Mab-21-like_nuc_Trfase"/>
</dbReference>
<reference evidence="5" key="1">
    <citation type="journal article" date="2023" name="G3 (Bethesda)">
        <title>Whole genome assembly and annotation of the endangered Caribbean coral Acropora cervicornis.</title>
        <authorList>
            <person name="Selwyn J.D."/>
            <person name="Vollmer S.V."/>
        </authorList>
    </citation>
    <scope>NUCLEOTIDE SEQUENCE</scope>
    <source>
        <strain evidence="5">K2</strain>
    </source>
</reference>
<dbReference type="InterPro" id="IPR002110">
    <property type="entry name" value="Ankyrin_rpt"/>
</dbReference>
<reference evidence="5" key="2">
    <citation type="journal article" date="2023" name="Science">
        <title>Genomic signatures of disease resistance in endangered staghorn corals.</title>
        <authorList>
            <person name="Vollmer S.V."/>
            <person name="Selwyn J.D."/>
            <person name="Despard B.A."/>
            <person name="Roesel C.L."/>
        </authorList>
    </citation>
    <scope>NUCLEOTIDE SEQUENCE</scope>
    <source>
        <strain evidence="5">K2</strain>
    </source>
</reference>
<evidence type="ECO:0000256" key="3">
    <source>
        <dbReference type="PROSITE-ProRule" id="PRU00023"/>
    </source>
</evidence>
<evidence type="ECO:0000313" key="5">
    <source>
        <dbReference type="EMBL" id="KAK2571615.1"/>
    </source>
</evidence>
<evidence type="ECO:0000313" key="6">
    <source>
        <dbReference type="Proteomes" id="UP001249851"/>
    </source>
</evidence>
<keyword evidence="2 3" id="KW-0040">ANK repeat</keyword>
<dbReference type="PROSITE" id="PS50088">
    <property type="entry name" value="ANK_REPEAT"/>
    <property type="match status" value="4"/>
</dbReference>
<proteinExistence type="predicted"/>
<comment type="caution">
    <text evidence="5">The sequence shown here is derived from an EMBL/GenBank/DDBJ whole genome shotgun (WGS) entry which is preliminary data.</text>
</comment>
<dbReference type="AlphaFoldDB" id="A0AAD9R2J0"/>
<feature type="repeat" description="ANK" evidence="3">
    <location>
        <begin position="151"/>
        <end position="183"/>
    </location>
</feature>
<dbReference type="SUPFAM" id="SSF48403">
    <property type="entry name" value="Ankyrin repeat"/>
    <property type="match status" value="1"/>
</dbReference>
<name>A0AAD9R2J0_ACRCE</name>
<dbReference type="Pfam" id="PF12796">
    <property type="entry name" value="Ank_2"/>
    <property type="match status" value="2"/>
</dbReference>
<dbReference type="Gene3D" id="1.25.40.20">
    <property type="entry name" value="Ankyrin repeat-containing domain"/>
    <property type="match status" value="3"/>
</dbReference>
<accession>A0AAD9R2J0</accession>
<dbReference type="Gene3D" id="3.30.460.90">
    <property type="match status" value="1"/>
</dbReference>
<dbReference type="PROSITE" id="PS50297">
    <property type="entry name" value="ANK_REP_REGION"/>
    <property type="match status" value="3"/>
</dbReference>
<dbReference type="PANTHER" id="PTHR24161:SF124">
    <property type="entry name" value="TRANSIENT RECEPTOR POTENTIAL CHANNEL PYREXIA"/>
    <property type="match status" value="1"/>
</dbReference>
<protein>
    <submittedName>
        <fullName evidence="5">Serine/threonine-protein phosphatase 6 regulatory ankyrin repeat subunit B</fullName>
    </submittedName>
</protein>
<evidence type="ECO:0000259" key="4">
    <source>
        <dbReference type="Pfam" id="PF03281"/>
    </source>
</evidence>
<dbReference type="EMBL" id="JARQWQ010000005">
    <property type="protein sequence ID" value="KAK2571615.1"/>
    <property type="molecule type" value="Genomic_DNA"/>
</dbReference>
<sequence length="1017" mass="112468">MEWITAVSNGDTKRVEELMNNSHDVNVTDRQGNNALHRVTDPDILSYLLGTSCDINARNAEGDTPLNSWYKINLKATSCVLNFDKIRHKMAALIDDGADCNISNNLGQTALHTVLLYGGGIGLSLTEEQVIDLVTLLIINGHADVSKADYENCTPLHYAVCGDSIAAVEILLQSGSDVHSQNVWGGTALHLLCYTDSPDWMNVLFEYGADPRARDNEGKTCLHIAASVGNTSSMALILEQDKAHQNNKSIVKPTTEGIPLVDVRDSNGQTAIHLSAVNKHIEATALLIEFDADVNIRDKFGATSLHYGAAGGTIEIVQMLVTAGADTAKVDCNGMTAMEVATGRHYHETAAVIFQAQQEEATACGPSTIETENKCAKLQHYPADNIFNVYIHELSLSTDPFDLSHIEKGLMEELSNDFQGDFEKYLRGMMHVPGIGKIPDNDEVLQLQSAVEDFVGKLAQTMADIDYRFEGSILKSGSWYEGTKVGDPEEFDFMLCLKHFEEMCDVNVLENQIDDIAVLRKDLPLSGRYDRFFQGDTLQSDELMESFVLLAKRALSKLKYETSCSNLHVLGITEHSLIGDTWVQTGTVTCELKFAWTGPRYKQLIITADLVPALYVGPLPTSSTFTSIARELRETGCHVVSKSGSWRLSFSLAEKSIFQQLSNESKEAYICAKIALHPAVSGRFFIVNSGINTFETGQNIQYIEGGWEFDNTEAMNTGEAMEVEIAEGEVYMEHLEEDGPEGVAETNENFSNESKLARATKIEGDSGDIDDNIYGKEGVEKENLKEEVTKEDKEVAGFESNDNNRVDLDAIAGEEDANSSNVDRVAECESSQSTVFISNESNRPLANDSVVGSHSEQHEGVLLRQLLTTRSHSHTPVTVLRYEDGLGDEKTTREFFSSLEKGSRIEVTSGPHGESPDPEPVDGRSMIPSYLLKLVLLNCIENAAGRELLDRPIVTTGQIFDELKRCLQNEEPVPYFFCKRCDFLKKVVKTREIYCRISFLVSFICALFQDDRDDKNR</sequence>
<keyword evidence="6" id="KW-1185">Reference proteome</keyword>
<dbReference type="InterPro" id="IPR036770">
    <property type="entry name" value="Ankyrin_rpt-contain_sf"/>
</dbReference>
<feature type="domain" description="Mab-21-like nucleotidyltransferase" evidence="4">
    <location>
        <begin position="480"/>
        <end position="659"/>
    </location>
</feature>
<dbReference type="Proteomes" id="UP001249851">
    <property type="component" value="Unassembled WGS sequence"/>
</dbReference>
<feature type="repeat" description="ANK" evidence="3">
    <location>
        <begin position="267"/>
        <end position="299"/>
    </location>
</feature>
<evidence type="ECO:0000256" key="1">
    <source>
        <dbReference type="ARBA" id="ARBA00022737"/>
    </source>
</evidence>
<feature type="repeat" description="ANK" evidence="3">
    <location>
        <begin position="184"/>
        <end position="216"/>
    </location>
</feature>
<keyword evidence="1" id="KW-0677">Repeat</keyword>
<organism evidence="5 6">
    <name type="scientific">Acropora cervicornis</name>
    <name type="common">Staghorn coral</name>
    <dbReference type="NCBI Taxonomy" id="6130"/>
    <lineage>
        <taxon>Eukaryota</taxon>
        <taxon>Metazoa</taxon>
        <taxon>Cnidaria</taxon>
        <taxon>Anthozoa</taxon>
        <taxon>Hexacorallia</taxon>
        <taxon>Scleractinia</taxon>
        <taxon>Astrocoeniina</taxon>
        <taxon>Acroporidae</taxon>
        <taxon>Acropora</taxon>
    </lineage>
</organism>
<dbReference type="Pfam" id="PF03281">
    <property type="entry name" value="Mab-21"/>
    <property type="match status" value="1"/>
</dbReference>
<gene>
    <name evidence="5" type="ORF">P5673_002977</name>
</gene>
<dbReference type="SMART" id="SM00248">
    <property type="entry name" value="ANK"/>
    <property type="match status" value="7"/>
</dbReference>
<feature type="repeat" description="ANK" evidence="3">
    <location>
        <begin position="300"/>
        <end position="332"/>
    </location>
</feature>
<evidence type="ECO:0000256" key="2">
    <source>
        <dbReference type="ARBA" id="ARBA00023043"/>
    </source>
</evidence>
<dbReference type="PANTHER" id="PTHR24161">
    <property type="entry name" value="ANK_REP_REGION DOMAIN-CONTAINING PROTEIN-RELATED"/>
    <property type="match status" value="1"/>
</dbReference>